<dbReference type="Gene3D" id="3.10.580.10">
    <property type="entry name" value="CBS-domain"/>
    <property type="match status" value="1"/>
</dbReference>
<feature type="transmembrane region" description="Helical" evidence="15">
    <location>
        <begin position="12"/>
        <end position="35"/>
    </location>
</feature>
<feature type="domain" description="CBS" evidence="16">
    <location>
        <begin position="256"/>
        <end position="312"/>
    </location>
</feature>
<feature type="binding site" evidence="12">
    <location>
        <position position="178"/>
    </location>
    <ligand>
        <name>Zn(2+)</name>
        <dbReference type="ChEBI" id="CHEBI:29105"/>
        <note>catalytic</note>
    </ligand>
</feature>
<dbReference type="PANTHER" id="PTHR39188:SF3">
    <property type="entry name" value="STAGE IV SPORULATION PROTEIN FB"/>
    <property type="match status" value="1"/>
</dbReference>
<dbReference type="InterPro" id="IPR000644">
    <property type="entry name" value="CBS_dom"/>
</dbReference>
<evidence type="ECO:0000256" key="7">
    <source>
        <dbReference type="ARBA" id="ARBA00022833"/>
    </source>
</evidence>
<evidence type="ECO:0000256" key="6">
    <source>
        <dbReference type="ARBA" id="ARBA00022801"/>
    </source>
</evidence>
<evidence type="ECO:0000256" key="5">
    <source>
        <dbReference type="ARBA" id="ARBA00022723"/>
    </source>
</evidence>
<feature type="active site" evidence="11">
    <location>
        <position position="59"/>
    </location>
</feature>
<comment type="subcellular location">
    <subcellularLocation>
        <location evidence="1">Membrane</location>
        <topology evidence="1">Multi-pass membrane protein</topology>
    </subcellularLocation>
</comment>
<sequence>MWQKRLSLGTYFNIGVFVHWSFGLLVGYLLILSAPMGIDRVLFNLGLLAAVYLCVTLHEYGHALAAARYGIKTVDITLYPIGGVARLEKIPRKPRQELIIAVAGPAVNVVLVFAISFLMGLFVKLPIDPETAWDQANDATSPLMLALNDTTAFAFAFNLLAVNMIMILFNLIPAFPMDGGRVLRSVLAMNMDYRRATNLAARIGFFLACLLGAYAITQGLFILAIIAVFIAFAGQNEARQVGFTDAIVGLRVSDVMMREPPSMRESTQGHELAQQVARMPLAQFPVVDHHERVVGMLSLDAIAQAIATAKTLANATNNNTALDNPSSPADPQAPHSGRTADQSTEEHTPFSPTDRPVSRVEIPSVGELVDRKAVILAPDDLLSDVLAGAQAKQAVFAVTNYYRQLVGVIDMSSLTARIAILKQLDP</sequence>
<dbReference type="Pfam" id="PF02163">
    <property type="entry name" value="Peptidase_M50"/>
    <property type="match status" value="1"/>
</dbReference>
<dbReference type="RefSeq" id="WP_145270566.1">
    <property type="nucleotide sequence ID" value="NZ_CP036272.1"/>
</dbReference>
<organism evidence="17 18">
    <name type="scientific">Stieleria bergensis</name>
    <dbReference type="NCBI Taxonomy" id="2528025"/>
    <lineage>
        <taxon>Bacteria</taxon>
        <taxon>Pseudomonadati</taxon>
        <taxon>Planctomycetota</taxon>
        <taxon>Planctomycetia</taxon>
        <taxon>Pirellulales</taxon>
        <taxon>Pirellulaceae</taxon>
        <taxon>Stieleria</taxon>
    </lineage>
</organism>
<dbReference type="SUPFAM" id="SSF54631">
    <property type="entry name" value="CBS-domain pair"/>
    <property type="match status" value="1"/>
</dbReference>
<evidence type="ECO:0000313" key="18">
    <source>
        <dbReference type="Proteomes" id="UP000315003"/>
    </source>
</evidence>
<evidence type="ECO:0000256" key="12">
    <source>
        <dbReference type="PIRSR" id="PIRSR006404-2"/>
    </source>
</evidence>
<proteinExistence type="inferred from homology"/>
<feature type="transmembrane region" description="Helical" evidence="15">
    <location>
        <begin position="98"/>
        <end position="123"/>
    </location>
</feature>
<keyword evidence="7 12" id="KW-0862">Zinc</keyword>
<keyword evidence="10 15" id="KW-0472">Membrane</keyword>
<comment type="cofactor">
    <cofactor evidence="12">
        <name>Zn(2+)</name>
        <dbReference type="ChEBI" id="CHEBI:29105"/>
    </cofactor>
    <text evidence="12">Binds 1 zinc ion per subunit.</text>
</comment>
<accession>A0A517SS97</accession>
<dbReference type="AlphaFoldDB" id="A0A517SS97"/>
<dbReference type="InterPro" id="IPR008915">
    <property type="entry name" value="Peptidase_M50"/>
</dbReference>
<keyword evidence="13" id="KW-0129">CBS domain</keyword>
<evidence type="ECO:0000313" key="17">
    <source>
        <dbReference type="EMBL" id="QDT59000.1"/>
    </source>
</evidence>
<evidence type="ECO:0000256" key="11">
    <source>
        <dbReference type="PIRSR" id="PIRSR006404-1"/>
    </source>
</evidence>
<dbReference type="OrthoDB" id="9800627at2"/>
<feature type="binding site" evidence="12">
    <location>
        <position position="58"/>
    </location>
    <ligand>
        <name>Zn(2+)</name>
        <dbReference type="ChEBI" id="CHEBI:29105"/>
        <note>catalytic</note>
    </ligand>
</feature>
<dbReference type="GO" id="GO:0005886">
    <property type="term" value="C:plasma membrane"/>
    <property type="evidence" value="ECO:0007669"/>
    <property type="project" value="UniProtKB-SubCell"/>
</dbReference>
<dbReference type="PROSITE" id="PS51371">
    <property type="entry name" value="CBS"/>
    <property type="match status" value="1"/>
</dbReference>
<dbReference type="PANTHER" id="PTHR39188">
    <property type="entry name" value="MEMBRANE-ASSOCIATED ZINC METALLOPROTEASE M50B"/>
    <property type="match status" value="1"/>
</dbReference>
<keyword evidence="8 15" id="KW-1133">Transmembrane helix</keyword>
<evidence type="ECO:0000256" key="3">
    <source>
        <dbReference type="ARBA" id="ARBA00022670"/>
    </source>
</evidence>
<evidence type="ECO:0000256" key="15">
    <source>
        <dbReference type="SAM" id="Phobius"/>
    </source>
</evidence>
<evidence type="ECO:0000256" key="1">
    <source>
        <dbReference type="ARBA" id="ARBA00004141"/>
    </source>
</evidence>
<feature type="binding site" evidence="12">
    <location>
        <position position="62"/>
    </location>
    <ligand>
        <name>Zn(2+)</name>
        <dbReference type="ChEBI" id="CHEBI:29105"/>
        <note>catalytic</note>
    </ligand>
</feature>
<evidence type="ECO:0000259" key="16">
    <source>
        <dbReference type="PROSITE" id="PS51371"/>
    </source>
</evidence>
<evidence type="ECO:0000256" key="9">
    <source>
        <dbReference type="ARBA" id="ARBA00023049"/>
    </source>
</evidence>
<keyword evidence="5 12" id="KW-0479">Metal-binding</keyword>
<keyword evidence="4 15" id="KW-0812">Transmembrane</keyword>
<name>A0A517SS97_9BACT</name>
<keyword evidence="18" id="KW-1185">Reference proteome</keyword>
<evidence type="ECO:0000256" key="10">
    <source>
        <dbReference type="ARBA" id="ARBA00023136"/>
    </source>
</evidence>
<gene>
    <name evidence="17" type="primary">rip3</name>
    <name evidence="17" type="ORF">SV7mr_15040</name>
</gene>
<feature type="transmembrane region" description="Helical" evidence="15">
    <location>
        <begin position="152"/>
        <end position="175"/>
    </location>
</feature>
<evidence type="ECO:0000256" key="2">
    <source>
        <dbReference type="ARBA" id="ARBA00007931"/>
    </source>
</evidence>
<feature type="region of interest" description="Disordered" evidence="14">
    <location>
        <begin position="317"/>
        <end position="359"/>
    </location>
</feature>
<dbReference type="EMBL" id="CP036272">
    <property type="protein sequence ID" value="QDT59000.1"/>
    <property type="molecule type" value="Genomic_DNA"/>
</dbReference>
<reference evidence="17 18" key="1">
    <citation type="submission" date="2019-02" db="EMBL/GenBank/DDBJ databases">
        <title>Deep-cultivation of Planctomycetes and their phenomic and genomic characterization uncovers novel biology.</title>
        <authorList>
            <person name="Wiegand S."/>
            <person name="Jogler M."/>
            <person name="Boedeker C."/>
            <person name="Pinto D."/>
            <person name="Vollmers J."/>
            <person name="Rivas-Marin E."/>
            <person name="Kohn T."/>
            <person name="Peeters S.H."/>
            <person name="Heuer A."/>
            <person name="Rast P."/>
            <person name="Oberbeckmann S."/>
            <person name="Bunk B."/>
            <person name="Jeske O."/>
            <person name="Meyerdierks A."/>
            <person name="Storesund J.E."/>
            <person name="Kallscheuer N."/>
            <person name="Luecker S."/>
            <person name="Lage O.M."/>
            <person name="Pohl T."/>
            <person name="Merkel B.J."/>
            <person name="Hornburger P."/>
            <person name="Mueller R.-W."/>
            <person name="Bruemmer F."/>
            <person name="Labrenz M."/>
            <person name="Spormann A.M."/>
            <person name="Op den Camp H."/>
            <person name="Overmann J."/>
            <person name="Amann R."/>
            <person name="Jetten M.S.M."/>
            <person name="Mascher T."/>
            <person name="Medema M.H."/>
            <person name="Devos D.P."/>
            <person name="Kaster A.-K."/>
            <person name="Ovreas L."/>
            <person name="Rohde M."/>
            <person name="Galperin M.Y."/>
            <person name="Jogler C."/>
        </authorList>
    </citation>
    <scope>NUCLEOTIDE SEQUENCE [LARGE SCALE GENOMIC DNA]</scope>
    <source>
        <strain evidence="17 18">SV_7m_r</strain>
    </source>
</reference>
<evidence type="ECO:0000256" key="8">
    <source>
        <dbReference type="ARBA" id="ARBA00022989"/>
    </source>
</evidence>
<dbReference type="InterPro" id="IPR046342">
    <property type="entry name" value="CBS_dom_sf"/>
</dbReference>
<feature type="transmembrane region" description="Helical" evidence="15">
    <location>
        <begin position="199"/>
        <end position="232"/>
    </location>
</feature>
<keyword evidence="9 17" id="KW-0482">Metalloprotease</keyword>
<comment type="similarity">
    <text evidence="2">Belongs to the peptidase M50B family.</text>
</comment>
<dbReference type="GO" id="GO:0006508">
    <property type="term" value="P:proteolysis"/>
    <property type="evidence" value="ECO:0007669"/>
    <property type="project" value="UniProtKB-KW"/>
</dbReference>
<evidence type="ECO:0000256" key="4">
    <source>
        <dbReference type="ARBA" id="ARBA00022692"/>
    </source>
</evidence>
<evidence type="ECO:0000256" key="14">
    <source>
        <dbReference type="SAM" id="MobiDB-lite"/>
    </source>
</evidence>
<keyword evidence="3 17" id="KW-0645">Protease</keyword>
<dbReference type="GO" id="GO:0046872">
    <property type="term" value="F:metal ion binding"/>
    <property type="evidence" value="ECO:0007669"/>
    <property type="project" value="UniProtKB-UniRule"/>
</dbReference>
<dbReference type="Pfam" id="PF00571">
    <property type="entry name" value="CBS"/>
    <property type="match status" value="1"/>
</dbReference>
<evidence type="ECO:0000256" key="13">
    <source>
        <dbReference type="PROSITE-ProRule" id="PRU00703"/>
    </source>
</evidence>
<keyword evidence="6" id="KW-0378">Hydrolase</keyword>
<feature type="transmembrane region" description="Helical" evidence="15">
    <location>
        <begin position="41"/>
        <end position="60"/>
    </location>
</feature>
<dbReference type="CDD" id="cd06164">
    <property type="entry name" value="S2P-M50_SpoIVFB_CBS"/>
    <property type="match status" value="1"/>
</dbReference>
<dbReference type="Proteomes" id="UP000315003">
    <property type="component" value="Chromosome"/>
</dbReference>
<protein>
    <submittedName>
        <fullName evidence="17">Zinc metalloprotease Rip3</fullName>
    </submittedName>
</protein>
<dbReference type="GO" id="GO:0008237">
    <property type="term" value="F:metallopeptidase activity"/>
    <property type="evidence" value="ECO:0007669"/>
    <property type="project" value="UniProtKB-UniRule"/>
</dbReference>